<dbReference type="InterPro" id="IPR036890">
    <property type="entry name" value="HATPase_C_sf"/>
</dbReference>
<dbReference type="OrthoDB" id="9792992at2"/>
<reference evidence="3 4" key="1">
    <citation type="submission" date="2019-02" db="EMBL/GenBank/DDBJ databases">
        <title>Bacterial novel species Emticicia sp. 17J42-9 isolated from soil.</title>
        <authorList>
            <person name="Jung H.-Y."/>
        </authorList>
    </citation>
    <scope>NUCLEOTIDE SEQUENCE [LARGE SCALE GENOMIC DNA]</scope>
    <source>
        <strain evidence="3 4">17J42-9</strain>
    </source>
</reference>
<evidence type="ECO:0000313" key="3">
    <source>
        <dbReference type="EMBL" id="RYU94632.1"/>
    </source>
</evidence>
<dbReference type="Gene3D" id="1.20.1250.20">
    <property type="entry name" value="MFS general substrate transporter like domains"/>
    <property type="match status" value="1"/>
</dbReference>
<evidence type="ECO:0000259" key="2">
    <source>
        <dbReference type="Pfam" id="PF06580"/>
    </source>
</evidence>
<sequence>MNLEKAPDVSSRTATNNVVIPATENTRPYRRERNSRFRTGFKNAINRLNPQFVLYTFLFALFLIYGLNSILYFSLELLNPTSLEAEQNKAVFLANLTTGFSCFVSLIIFILFIERFLSKNWSKYTILIVFTYCMLMLIRLFQKAFYLIENDGGKYWAHYWKIMSVEYNASSISSHGTLYLVIPMIAVCVIFYNWQRSKDLDRKISEQEYQLLNLEKLKTKAQLNALEARINPHFLYNSLNSITGLIHDNPDKAEEMTIQLSKLFRATTGRSDQSFHSIAEELDIVKSYLSIEQMRFGDRLKYSIHLESGLENIKIPRFLLQPIVENAIKHGISKITEHGIIEVRITKENDLIVFQIHDNGPAFKEDLSGGYGLRSISDKLQLIYGNQATLQIENNDYKSIIIKVPMETLDKMSV</sequence>
<feature type="transmembrane region" description="Helical" evidence="1">
    <location>
        <begin position="92"/>
        <end position="112"/>
    </location>
</feature>
<dbReference type="InterPro" id="IPR010559">
    <property type="entry name" value="Sig_transdc_His_kin_internal"/>
</dbReference>
<dbReference type="Pfam" id="PF06580">
    <property type="entry name" value="His_kinase"/>
    <property type="match status" value="1"/>
</dbReference>
<evidence type="ECO:0000256" key="1">
    <source>
        <dbReference type="SAM" id="Phobius"/>
    </source>
</evidence>
<dbReference type="AlphaFoldDB" id="A0A4Q5LXY7"/>
<keyword evidence="1" id="KW-0812">Transmembrane</keyword>
<dbReference type="GO" id="GO:0000155">
    <property type="term" value="F:phosphorelay sensor kinase activity"/>
    <property type="evidence" value="ECO:0007669"/>
    <property type="project" value="InterPro"/>
</dbReference>
<dbReference type="InterPro" id="IPR050640">
    <property type="entry name" value="Bact_2-comp_sensor_kinase"/>
</dbReference>
<feature type="transmembrane region" description="Helical" evidence="1">
    <location>
        <begin position="52"/>
        <end position="72"/>
    </location>
</feature>
<accession>A0A4Q5LXY7</accession>
<proteinExistence type="predicted"/>
<dbReference type="GO" id="GO:0016020">
    <property type="term" value="C:membrane"/>
    <property type="evidence" value="ECO:0007669"/>
    <property type="project" value="InterPro"/>
</dbReference>
<comment type="caution">
    <text evidence="3">The sequence shown here is derived from an EMBL/GenBank/DDBJ whole genome shotgun (WGS) entry which is preliminary data.</text>
</comment>
<dbReference type="EMBL" id="SEWF01000023">
    <property type="protein sequence ID" value="RYU94632.1"/>
    <property type="molecule type" value="Genomic_DNA"/>
</dbReference>
<organism evidence="3 4">
    <name type="scientific">Emticicia agri</name>
    <dbReference type="NCBI Taxonomy" id="2492393"/>
    <lineage>
        <taxon>Bacteria</taxon>
        <taxon>Pseudomonadati</taxon>
        <taxon>Bacteroidota</taxon>
        <taxon>Cytophagia</taxon>
        <taxon>Cytophagales</taxon>
        <taxon>Leadbetterellaceae</taxon>
        <taxon>Emticicia</taxon>
    </lineage>
</organism>
<dbReference type="PANTHER" id="PTHR34220:SF7">
    <property type="entry name" value="SENSOR HISTIDINE KINASE YPDA"/>
    <property type="match status" value="1"/>
</dbReference>
<keyword evidence="1" id="KW-0472">Membrane</keyword>
<keyword evidence="3" id="KW-0808">Transferase</keyword>
<protein>
    <submittedName>
        <fullName evidence="3">Histidine kinase</fullName>
    </submittedName>
</protein>
<dbReference type="Gene3D" id="3.30.565.10">
    <property type="entry name" value="Histidine kinase-like ATPase, C-terminal domain"/>
    <property type="match status" value="1"/>
</dbReference>
<dbReference type="RefSeq" id="WP_130022237.1">
    <property type="nucleotide sequence ID" value="NZ_SEWF01000023.1"/>
</dbReference>
<dbReference type="PANTHER" id="PTHR34220">
    <property type="entry name" value="SENSOR HISTIDINE KINASE YPDA"/>
    <property type="match status" value="1"/>
</dbReference>
<feature type="transmembrane region" description="Helical" evidence="1">
    <location>
        <begin position="124"/>
        <end position="141"/>
    </location>
</feature>
<keyword evidence="3" id="KW-0418">Kinase</keyword>
<dbReference type="SUPFAM" id="SSF55874">
    <property type="entry name" value="ATPase domain of HSP90 chaperone/DNA topoisomerase II/histidine kinase"/>
    <property type="match status" value="1"/>
</dbReference>
<gene>
    <name evidence="3" type="ORF">EWM59_15985</name>
</gene>
<feature type="domain" description="Signal transduction histidine kinase internal region" evidence="2">
    <location>
        <begin position="221"/>
        <end position="300"/>
    </location>
</feature>
<evidence type="ECO:0000313" key="4">
    <source>
        <dbReference type="Proteomes" id="UP000293162"/>
    </source>
</evidence>
<name>A0A4Q5LXY7_9BACT</name>
<dbReference type="InterPro" id="IPR036259">
    <property type="entry name" value="MFS_trans_sf"/>
</dbReference>
<keyword evidence="4" id="KW-1185">Reference proteome</keyword>
<keyword evidence="1" id="KW-1133">Transmembrane helix</keyword>
<dbReference type="Proteomes" id="UP000293162">
    <property type="component" value="Unassembled WGS sequence"/>
</dbReference>
<feature type="transmembrane region" description="Helical" evidence="1">
    <location>
        <begin position="176"/>
        <end position="194"/>
    </location>
</feature>